<protein>
    <submittedName>
        <fullName evidence="1">Uncharacterized protein</fullName>
    </submittedName>
</protein>
<reference evidence="1" key="1">
    <citation type="submission" date="2021-03" db="EMBL/GenBank/DDBJ databases">
        <authorList>
            <consortium name="DOE Joint Genome Institute"/>
            <person name="Ahrendt S."/>
            <person name="Looney B.P."/>
            <person name="Miyauchi S."/>
            <person name="Morin E."/>
            <person name="Drula E."/>
            <person name="Courty P.E."/>
            <person name="Chicoki N."/>
            <person name="Fauchery L."/>
            <person name="Kohler A."/>
            <person name="Kuo A."/>
            <person name="Labutti K."/>
            <person name="Pangilinan J."/>
            <person name="Lipzen A."/>
            <person name="Riley R."/>
            <person name="Andreopoulos W."/>
            <person name="He G."/>
            <person name="Johnson J."/>
            <person name="Barry K.W."/>
            <person name="Grigoriev I.V."/>
            <person name="Nagy L."/>
            <person name="Hibbett D."/>
            <person name="Henrissat B."/>
            <person name="Matheny P.B."/>
            <person name="Labbe J."/>
            <person name="Martin F."/>
        </authorList>
    </citation>
    <scope>NUCLEOTIDE SEQUENCE</scope>
    <source>
        <strain evidence="1">HHB10654</strain>
    </source>
</reference>
<dbReference type="EMBL" id="MU277191">
    <property type="protein sequence ID" value="KAI0066895.1"/>
    <property type="molecule type" value="Genomic_DNA"/>
</dbReference>
<gene>
    <name evidence="1" type="ORF">BV25DRAFT_1820008</name>
</gene>
<organism evidence="1 2">
    <name type="scientific">Artomyces pyxidatus</name>
    <dbReference type="NCBI Taxonomy" id="48021"/>
    <lineage>
        <taxon>Eukaryota</taxon>
        <taxon>Fungi</taxon>
        <taxon>Dikarya</taxon>
        <taxon>Basidiomycota</taxon>
        <taxon>Agaricomycotina</taxon>
        <taxon>Agaricomycetes</taxon>
        <taxon>Russulales</taxon>
        <taxon>Auriscalpiaceae</taxon>
        <taxon>Artomyces</taxon>
    </lineage>
</organism>
<accession>A0ACB8TEV1</accession>
<evidence type="ECO:0000313" key="2">
    <source>
        <dbReference type="Proteomes" id="UP000814140"/>
    </source>
</evidence>
<comment type="caution">
    <text evidence="1">The sequence shown here is derived from an EMBL/GenBank/DDBJ whole genome shotgun (WGS) entry which is preliminary data.</text>
</comment>
<name>A0ACB8TEV1_9AGAM</name>
<sequence length="461" mass="52070">MSALETQLETLRVKKTKLLASHALINRMPPEILSRIFELGVYEYNELLPNISLVSRHWRLLALATPSIWSYIRLDNLWGYTRHSAFVRKLKVHIERSQACTFLVDIDCRYLDVGGELHQIMTELAPHLGRCFSFRVSVPDWQWMDIVKSSAQNLGPLLEELYLRLDPSDTDEQTPFTLLSQPCPRLFSVTLEHAPLILIRTEMPALRTLDLLRDQRYSTSSRISISFKELVALLTSTPTLEELRIQSALFLLEGSEFVFNSTPSRTTFPHLRLLSFNYVDSNNLALFLEAGHFPKLTRLSVQMDSSNDENMQWLGRLALESDTRFGALRQLDLRSCNIDGAALVPFVRALHLLPRLTALGLSSPPSGHIGPRIFEVLAKAPALELGGGATWLLPNLQALCVQNCRDISGHELMQVVWARNAAGAGTGVRPIRYLKIAQCYGLDPDVHEQLRRLVATVRVLC</sequence>
<keyword evidence="2" id="KW-1185">Reference proteome</keyword>
<proteinExistence type="predicted"/>
<evidence type="ECO:0000313" key="1">
    <source>
        <dbReference type="EMBL" id="KAI0066895.1"/>
    </source>
</evidence>
<dbReference type="Proteomes" id="UP000814140">
    <property type="component" value="Unassembled WGS sequence"/>
</dbReference>
<reference evidence="1" key="2">
    <citation type="journal article" date="2022" name="New Phytol.">
        <title>Evolutionary transition to the ectomycorrhizal habit in the genomes of a hyperdiverse lineage of mushroom-forming fungi.</title>
        <authorList>
            <person name="Looney B."/>
            <person name="Miyauchi S."/>
            <person name="Morin E."/>
            <person name="Drula E."/>
            <person name="Courty P.E."/>
            <person name="Kohler A."/>
            <person name="Kuo A."/>
            <person name="LaButti K."/>
            <person name="Pangilinan J."/>
            <person name="Lipzen A."/>
            <person name="Riley R."/>
            <person name="Andreopoulos W."/>
            <person name="He G."/>
            <person name="Johnson J."/>
            <person name="Nolan M."/>
            <person name="Tritt A."/>
            <person name="Barry K.W."/>
            <person name="Grigoriev I.V."/>
            <person name="Nagy L.G."/>
            <person name="Hibbett D."/>
            <person name="Henrissat B."/>
            <person name="Matheny P.B."/>
            <person name="Labbe J."/>
            <person name="Martin F.M."/>
        </authorList>
    </citation>
    <scope>NUCLEOTIDE SEQUENCE</scope>
    <source>
        <strain evidence="1">HHB10654</strain>
    </source>
</reference>